<dbReference type="GO" id="GO:0003676">
    <property type="term" value="F:nucleic acid binding"/>
    <property type="evidence" value="ECO:0007669"/>
    <property type="project" value="InterPro"/>
</dbReference>
<dbReference type="AlphaFoldDB" id="A0A2N9H2H6"/>
<gene>
    <name evidence="5" type="ORF">FSB_LOCUS33947</name>
</gene>
<dbReference type="Gene3D" id="3.30.420.10">
    <property type="entry name" value="Ribonuclease H-like superfamily/Ribonuclease H"/>
    <property type="match status" value="2"/>
</dbReference>
<evidence type="ECO:0000259" key="2">
    <source>
        <dbReference type="Pfam" id="PF00078"/>
    </source>
</evidence>
<dbReference type="Gene3D" id="1.10.340.70">
    <property type="match status" value="1"/>
</dbReference>
<evidence type="ECO:0008006" key="6">
    <source>
        <dbReference type="Google" id="ProtNLM"/>
    </source>
</evidence>
<feature type="region of interest" description="Disordered" evidence="1">
    <location>
        <begin position="277"/>
        <end position="331"/>
    </location>
</feature>
<feature type="compositionally biased region" description="Basic and acidic residues" evidence="1">
    <location>
        <begin position="65"/>
        <end position="88"/>
    </location>
</feature>
<dbReference type="InterPro" id="IPR012337">
    <property type="entry name" value="RNaseH-like_sf"/>
</dbReference>
<evidence type="ECO:0000256" key="1">
    <source>
        <dbReference type="SAM" id="MobiDB-lite"/>
    </source>
</evidence>
<dbReference type="Pfam" id="PF13456">
    <property type="entry name" value="RVT_3"/>
    <property type="match status" value="1"/>
</dbReference>
<feature type="region of interest" description="Disordered" evidence="1">
    <location>
        <begin position="1"/>
        <end position="28"/>
    </location>
</feature>
<dbReference type="InterPro" id="IPR043128">
    <property type="entry name" value="Rev_trsase/Diguanyl_cyclase"/>
</dbReference>
<dbReference type="InterPro" id="IPR000477">
    <property type="entry name" value="RT_dom"/>
</dbReference>
<reference evidence="5" key="1">
    <citation type="submission" date="2018-02" db="EMBL/GenBank/DDBJ databases">
        <authorList>
            <person name="Cohen D.B."/>
            <person name="Kent A.D."/>
        </authorList>
    </citation>
    <scope>NUCLEOTIDE SEQUENCE</scope>
</reference>
<dbReference type="EMBL" id="OIVN01002741">
    <property type="protein sequence ID" value="SPD06065.1"/>
    <property type="molecule type" value="Genomic_DNA"/>
</dbReference>
<feature type="region of interest" description="Disordered" evidence="1">
    <location>
        <begin position="65"/>
        <end position="92"/>
    </location>
</feature>
<dbReference type="SUPFAM" id="SSF56672">
    <property type="entry name" value="DNA/RNA polymerases"/>
    <property type="match status" value="1"/>
</dbReference>
<evidence type="ECO:0000313" key="5">
    <source>
        <dbReference type="EMBL" id="SPD06065.1"/>
    </source>
</evidence>
<protein>
    <recommendedName>
        <fullName evidence="6">RNase H type-1 domain-containing protein</fullName>
    </recommendedName>
</protein>
<dbReference type="InterPro" id="IPR041588">
    <property type="entry name" value="Integrase_H2C2"/>
</dbReference>
<dbReference type="Pfam" id="PF17921">
    <property type="entry name" value="Integrase_H2C2"/>
    <property type="match status" value="1"/>
</dbReference>
<sequence length="1186" mass="137011">MVLTRARSMEKNLHVAGPSGPPPPKQTPIEKQVQTLAENIQELTRQNQILMEKFICQEANIEREVVSPKDGEESRKEHKDETKGESHKPHARTIATETTVKWGDELREVKVQMGEIQDAVKSKNTKNLDCPVHKTDSPFTGDMVSYPLPSKFRTPQLESFDGSKDPLDHLESFKTMMCLQGLSKHFVNHFIGGQRHGRPTTHLLNDKQKDGESLRSYLTKFNREVLLVDEAHDKVVLIAFIFGPQPCNFLFSMYKDPPSTMAEMMYEAQKYMNEEDALQARDVTSRKKRKFDTDDRLSNSRMKSQRTNERGNEGRKRHKERRHEDRRHEDRRKLRGRFTSFTPLTILVDQVFYHIQDNPALKWPGKLRKSLDKRDKDKHCRFHRDHGHNTEDCFVLKQQIEEFINSTDIIYLPAFHQMKIDKKLLPFDIPLIRFAGSSVYPWGIVTLEVTVGTYPLQATRKVDFLVNRIGEMRGDQAMARECYLTSVDTEKAHQTLMVEGRRNIVEPLEVMGDIALVTGDDKKTTMIRTTLSKEIRAELINFLKANADVFAWTKRRVFAPERNVAVMEEVEKLLMTRFIREVYYPEWLANVVMVKKSSGKWRMCVDFTDLNKACPKDSYPLPRIDQLVDSTVGHKLLSFMDTFSSYNQMDEADQEKTAFITSRGLFCYKVMPFGLKNVGAMYQRTLKKAFQWTEECQLAFEQLKNYLMTSPLLSPSIPREELYLYLAVSTTVLRSYFQAHTIVVLTDHPLRKAMNKPDTARRLVLWAIEMIEFDVDYRPRTAIKAQALANFIAEFTHLDPEKKWRSDSQLVVGQVRGEYEAREERMKKYLKLIQKILETLEKVDFCHIPREENADADHLTRLASSGEEGERIIEVQGRPSIETVEVSPIFNGRSWMTDIIQYLKGGVGPEDKKEAHKLRVRATRFVLLRDVLYKMGFSKPYLRCLAPKDANYVLREVHEGICGNHSGARALVHKLTRAGYFWPSTLKDATNYVRACNKCQRFANTPRQSLENLTPNNSSMAFRPVEAEPLATITEKNVRNFVWKAVICRFGIPRLKSLTGTLLKMIKTRLEGAKGLWVEELPSILWVYTTTARTPTKETLFKLTFGTEAIIPVEIGMTGFRTAHYCEGKNEDLLRLNLNLIDKRAIKDPFQGKLGPNWEGPYKVVQYFRKGTYHLEDMGGKKLPHP</sequence>
<feature type="domain" description="Integrase zinc-binding" evidence="4">
    <location>
        <begin position="951"/>
        <end position="1003"/>
    </location>
</feature>
<dbReference type="Gene3D" id="3.10.10.10">
    <property type="entry name" value="HIV Type 1 Reverse Transcriptase, subunit A, domain 1"/>
    <property type="match status" value="1"/>
</dbReference>
<dbReference type="PANTHER" id="PTHR48475">
    <property type="entry name" value="RIBONUCLEASE H"/>
    <property type="match status" value="1"/>
</dbReference>
<dbReference type="PANTHER" id="PTHR48475:SF1">
    <property type="entry name" value="RNASE H TYPE-1 DOMAIN-CONTAINING PROTEIN"/>
    <property type="match status" value="1"/>
</dbReference>
<dbReference type="InterPro" id="IPR002156">
    <property type="entry name" value="RNaseH_domain"/>
</dbReference>
<name>A0A2N9H2H6_FAGSY</name>
<dbReference type="InterPro" id="IPR043502">
    <property type="entry name" value="DNA/RNA_pol_sf"/>
</dbReference>
<feature type="domain" description="Reverse transcriptase" evidence="2">
    <location>
        <begin position="594"/>
        <end position="695"/>
    </location>
</feature>
<dbReference type="InterPro" id="IPR036397">
    <property type="entry name" value="RNaseH_sf"/>
</dbReference>
<feature type="compositionally biased region" description="Basic and acidic residues" evidence="1">
    <location>
        <begin position="322"/>
        <end position="331"/>
    </location>
</feature>
<organism evidence="5">
    <name type="scientific">Fagus sylvatica</name>
    <name type="common">Beechnut</name>
    <dbReference type="NCBI Taxonomy" id="28930"/>
    <lineage>
        <taxon>Eukaryota</taxon>
        <taxon>Viridiplantae</taxon>
        <taxon>Streptophyta</taxon>
        <taxon>Embryophyta</taxon>
        <taxon>Tracheophyta</taxon>
        <taxon>Spermatophyta</taxon>
        <taxon>Magnoliopsida</taxon>
        <taxon>eudicotyledons</taxon>
        <taxon>Gunneridae</taxon>
        <taxon>Pentapetalae</taxon>
        <taxon>rosids</taxon>
        <taxon>fabids</taxon>
        <taxon>Fagales</taxon>
        <taxon>Fagaceae</taxon>
        <taxon>Fagus</taxon>
    </lineage>
</organism>
<dbReference type="GO" id="GO:0004523">
    <property type="term" value="F:RNA-DNA hybrid ribonuclease activity"/>
    <property type="evidence" value="ECO:0007669"/>
    <property type="project" value="InterPro"/>
</dbReference>
<accession>A0A2N9H2H6</accession>
<dbReference type="SUPFAM" id="SSF53098">
    <property type="entry name" value="Ribonuclease H-like"/>
    <property type="match status" value="1"/>
</dbReference>
<evidence type="ECO:0000259" key="4">
    <source>
        <dbReference type="Pfam" id="PF17921"/>
    </source>
</evidence>
<proteinExistence type="predicted"/>
<dbReference type="CDD" id="cd01647">
    <property type="entry name" value="RT_LTR"/>
    <property type="match status" value="1"/>
</dbReference>
<evidence type="ECO:0000259" key="3">
    <source>
        <dbReference type="Pfam" id="PF13456"/>
    </source>
</evidence>
<feature type="domain" description="RNase H type-1" evidence="3">
    <location>
        <begin position="806"/>
        <end position="861"/>
    </location>
</feature>
<dbReference type="Gene3D" id="3.30.70.270">
    <property type="match status" value="1"/>
</dbReference>
<dbReference type="Pfam" id="PF00078">
    <property type="entry name" value="RVT_1"/>
    <property type="match status" value="1"/>
</dbReference>